<name>A0A0F9MJI5_9ZZZZ</name>
<organism evidence="1">
    <name type="scientific">marine sediment metagenome</name>
    <dbReference type="NCBI Taxonomy" id="412755"/>
    <lineage>
        <taxon>unclassified sequences</taxon>
        <taxon>metagenomes</taxon>
        <taxon>ecological metagenomes</taxon>
    </lineage>
</organism>
<reference evidence="1" key="1">
    <citation type="journal article" date="2015" name="Nature">
        <title>Complex archaea that bridge the gap between prokaryotes and eukaryotes.</title>
        <authorList>
            <person name="Spang A."/>
            <person name="Saw J.H."/>
            <person name="Jorgensen S.L."/>
            <person name="Zaremba-Niedzwiedzka K."/>
            <person name="Martijn J."/>
            <person name="Lind A.E."/>
            <person name="van Eijk R."/>
            <person name="Schleper C."/>
            <person name="Guy L."/>
            <person name="Ettema T.J."/>
        </authorList>
    </citation>
    <scope>NUCLEOTIDE SEQUENCE</scope>
</reference>
<protein>
    <submittedName>
        <fullName evidence="1">Uncharacterized protein</fullName>
    </submittedName>
</protein>
<dbReference type="AlphaFoldDB" id="A0A0F9MJI5"/>
<comment type="caution">
    <text evidence="1">The sequence shown here is derived from an EMBL/GenBank/DDBJ whole genome shotgun (WGS) entry which is preliminary data.</text>
</comment>
<dbReference type="EMBL" id="LAZR01010003">
    <property type="protein sequence ID" value="KKM69367.1"/>
    <property type="molecule type" value="Genomic_DNA"/>
</dbReference>
<evidence type="ECO:0000313" key="1">
    <source>
        <dbReference type="EMBL" id="KKM69367.1"/>
    </source>
</evidence>
<proteinExistence type="predicted"/>
<sequence>MNREGEYCAALLCVGGPPDLRPPRDLITGNVDHCQLVDPARSAYSGWASKIRRLAIEKEWIDRPETELFKWITGFLAWYDNDCVQPESSREASTD</sequence>
<gene>
    <name evidence="1" type="ORF">LCGC14_1451640</name>
</gene>
<accession>A0A0F9MJI5</accession>